<dbReference type="GO" id="GO:0043590">
    <property type="term" value="C:bacterial nucleoid"/>
    <property type="evidence" value="ECO:0007669"/>
    <property type="project" value="UniProtKB-UniRule"/>
</dbReference>
<dbReference type="PANTHER" id="PTHR33449">
    <property type="entry name" value="NUCLEOID-ASSOCIATED PROTEIN YBAB"/>
    <property type="match status" value="1"/>
</dbReference>
<comment type="subcellular location">
    <subcellularLocation>
        <location evidence="2">Cytoplasm</location>
        <location evidence="2">Nucleoid</location>
    </subcellularLocation>
</comment>
<dbReference type="Pfam" id="PF02575">
    <property type="entry name" value="YbaB_DNA_bd"/>
    <property type="match status" value="1"/>
</dbReference>
<comment type="function">
    <text evidence="2">Binds to DNA and alters its conformation. May be involved in regulation of gene expression, nucleoid organization and DNA protection.</text>
</comment>
<dbReference type="NCBIfam" id="TIGR00103">
    <property type="entry name" value="DNA_YbaB_EbfC"/>
    <property type="match status" value="1"/>
</dbReference>
<comment type="similarity">
    <text evidence="2">Belongs to the YbaB/EbfC family.</text>
</comment>
<dbReference type="HAMAP" id="MF_00274">
    <property type="entry name" value="DNA_YbaB_EbfC"/>
    <property type="match status" value="1"/>
</dbReference>
<dbReference type="EMBL" id="CP031517">
    <property type="protein sequence ID" value="QOS40912.1"/>
    <property type="molecule type" value="Genomic_DNA"/>
</dbReference>
<sequence>MNPFSMMKNLAGMQEQLKKAQDEISKVEVTGSAGGNMVQVRLNGKFELVDIILDPICVDNRDVPMLQDLIKAAHRNAMEKMQETLKSQLGPMLGGLNI</sequence>
<gene>
    <name evidence="4" type="ORF">DYE49_10835</name>
    <name evidence="3" type="ORF">HNP77_001561</name>
</gene>
<evidence type="ECO:0000256" key="1">
    <source>
        <dbReference type="ARBA" id="ARBA00023125"/>
    </source>
</evidence>
<dbReference type="Gene3D" id="3.30.1310.10">
    <property type="entry name" value="Nucleoid-associated protein YbaB-like domain"/>
    <property type="match status" value="1"/>
</dbReference>
<evidence type="ECO:0000313" key="6">
    <source>
        <dbReference type="Proteomes" id="UP000593591"/>
    </source>
</evidence>
<dbReference type="KEGG" id="trc:DYE49_10835"/>
<organism evidence="3 5">
    <name type="scientific">Treponema rectale</name>
    <dbReference type="NCBI Taxonomy" id="744512"/>
    <lineage>
        <taxon>Bacteria</taxon>
        <taxon>Pseudomonadati</taxon>
        <taxon>Spirochaetota</taxon>
        <taxon>Spirochaetia</taxon>
        <taxon>Spirochaetales</taxon>
        <taxon>Treponemataceae</taxon>
        <taxon>Treponema</taxon>
    </lineage>
</organism>
<dbReference type="RefSeq" id="WP_184652612.1">
    <property type="nucleotide sequence ID" value="NZ_JACHFR010000002.1"/>
</dbReference>
<dbReference type="PIRSF" id="PIRSF004555">
    <property type="entry name" value="UCP004555"/>
    <property type="match status" value="1"/>
</dbReference>
<comment type="subunit">
    <text evidence="2">Homodimer.</text>
</comment>
<keyword evidence="5" id="KW-1185">Reference proteome</keyword>
<dbReference type="GO" id="GO:0003677">
    <property type="term" value="F:DNA binding"/>
    <property type="evidence" value="ECO:0007669"/>
    <property type="project" value="UniProtKB-UniRule"/>
</dbReference>
<evidence type="ECO:0000313" key="5">
    <source>
        <dbReference type="Proteomes" id="UP000578697"/>
    </source>
</evidence>
<keyword evidence="1 2" id="KW-0238">DNA-binding</keyword>
<reference evidence="3 5" key="2">
    <citation type="submission" date="2020-08" db="EMBL/GenBank/DDBJ databases">
        <title>Genomic Encyclopedia of Type Strains, Phase IV (KMG-IV): sequencing the most valuable type-strain genomes for metagenomic binning, comparative biology and taxonomic classification.</title>
        <authorList>
            <person name="Goeker M."/>
        </authorList>
    </citation>
    <scope>NUCLEOTIDE SEQUENCE [LARGE SCALE GENOMIC DNA]</scope>
    <source>
        <strain evidence="3 5">DSM 103679</strain>
    </source>
</reference>
<reference evidence="4 6" key="1">
    <citation type="submission" date="2018-08" db="EMBL/GenBank/DDBJ databases">
        <title>The first complete genome of Treponema rectale (CHPAT), a commensal spirochete of the bovine rectum.</title>
        <authorList>
            <person name="Staton G.J."/>
            <person name="Clegg S.R."/>
            <person name="Carter S.D."/>
            <person name="Radford A.D."/>
            <person name="Darby A."/>
            <person name="Hall N."/>
            <person name="Birtles R.J."/>
            <person name="Evans N.J."/>
        </authorList>
    </citation>
    <scope>NUCLEOTIDE SEQUENCE [LARGE SCALE GENOMIC DNA]</scope>
    <source>
        <strain evidence="4 6">CHPA</strain>
    </source>
</reference>
<protein>
    <recommendedName>
        <fullName evidence="2">Nucleoid-associated protein DYE49_10835</fullName>
    </recommendedName>
</protein>
<dbReference type="Proteomes" id="UP000593591">
    <property type="component" value="Chromosome"/>
</dbReference>
<dbReference type="InterPro" id="IPR036894">
    <property type="entry name" value="YbaB-like_sf"/>
</dbReference>
<dbReference type="SUPFAM" id="SSF82607">
    <property type="entry name" value="YbaB-like"/>
    <property type="match status" value="1"/>
</dbReference>
<evidence type="ECO:0000313" key="4">
    <source>
        <dbReference type="EMBL" id="QOS40912.1"/>
    </source>
</evidence>
<evidence type="ECO:0000313" key="3">
    <source>
        <dbReference type="EMBL" id="MBB5219192.1"/>
    </source>
</evidence>
<proteinExistence type="inferred from homology"/>
<dbReference type="GO" id="GO:0005829">
    <property type="term" value="C:cytosol"/>
    <property type="evidence" value="ECO:0007669"/>
    <property type="project" value="TreeGrafter"/>
</dbReference>
<accession>A0A840SIH4</accession>
<dbReference type="PANTHER" id="PTHR33449:SF1">
    <property type="entry name" value="NUCLEOID-ASSOCIATED PROTEIN YBAB"/>
    <property type="match status" value="1"/>
</dbReference>
<evidence type="ECO:0000256" key="2">
    <source>
        <dbReference type="HAMAP-Rule" id="MF_00274"/>
    </source>
</evidence>
<dbReference type="AlphaFoldDB" id="A0A840SIH4"/>
<dbReference type="Proteomes" id="UP000578697">
    <property type="component" value="Unassembled WGS sequence"/>
</dbReference>
<keyword evidence="2" id="KW-0963">Cytoplasm</keyword>
<name>A0A840SIH4_9SPIR</name>
<dbReference type="InterPro" id="IPR004401">
    <property type="entry name" value="YbaB/EbfC"/>
</dbReference>
<dbReference type="EMBL" id="JACHFR010000002">
    <property type="protein sequence ID" value="MBB5219192.1"/>
    <property type="molecule type" value="Genomic_DNA"/>
</dbReference>